<evidence type="ECO:0000313" key="3">
    <source>
        <dbReference type="EMBL" id="MEA9355895.1"/>
    </source>
</evidence>
<dbReference type="InterPro" id="IPR025537">
    <property type="entry name" value="DUF4423"/>
</dbReference>
<reference evidence="3 4" key="1">
    <citation type="submission" date="2023-11" db="EMBL/GenBank/DDBJ databases">
        <title>A Novel Polar Bacteriovorax (B. antarcticus) Isolated from the Biocrust in Antarctica.</title>
        <authorList>
            <person name="Mun W."/>
            <person name="Choi S.Y."/>
            <person name="Mitchell R.J."/>
        </authorList>
    </citation>
    <scope>NUCLEOTIDE SEQUENCE [LARGE SCALE GENOMIC DNA]</scope>
    <source>
        <strain evidence="3 4">PP10</strain>
    </source>
</reference>
<sequence length="302" mass="34719">MEHTEFNTPIEDTAAPTAAPKNEKPSIYEYVDYRAFLSDSLAHIQTRNPKYSATAYVRQAGFGENSRGYFNLIMSGKRNLSSSTILGFAKTLKLNEKETFHFENLVHYNQATTEKEKSLYFERINKNMKGKTSEAFELLRSQYNYFTNWYMVAIRELVSLDSFREDFDYISKKLKNKVSKKEIVEAINDLIKLGLLERNEKGTLVLADQLINFTDSSMNYTVVNALHSQFLDKAKDSLSEDAYENRSASCVVLATDKANFDLIREEIKAFREHILNKYATTTDKVDCVLNLGIQLNHITNIE</sequence>
<comment type="caution">
    <text evidence="3">The sequence shown here is derived from an EMBL/GenBank/DDBJ whole genome shotgun (WGS) entry which is preliminary data.</text>
</comment>
<dbReference type="Pfam" id="PF14394">
    <property type="entry name" value="DUF4423"/>
    <property type="match status" value="1"/>
</dbReference>
<protein>
    <submittedName>
        <fullName evidence="3">TIGR02147 family protein</fullName>
    </submittedName>
</protein>
<name>A0ABU5VV30_9BACT</name>
<feature type="domain" description="DUF4423" evidence="2">
    <location>
        <begin position="132"/>
        <end position="295"/>
    </location>
</feature>
<dbReference type="InterPro" id="IPR011873">
    <property type="entry name" value="CHP02147"/>
</dbReference>
<accession>A0ABU5VV30</accession>
<dbReference type="EMBL" id="JAYGJQ010000001">
    <property type="protein sequence ID" value="MEA9355895.1"/>
    <property type="molecule type" value="Genomic_DNA"/>
</dbReference>
<evidence type="ECO:0000256" key="1">
    <source>
        <dbReference type="SAM" id="MobiDB-lite"/>
    </source>
</evidence>
<gene>
    <name evidence="3" type="ORF">SHI21_06775</name>
</gene>
<dbReference type="Proteomes" id="UP001302274">
    <property type="component" value="Unassembled WGS sequence"/>
</dbReference>
<keyword evidence="4" id="KW-1185">Reference proteome</keyword>
<proteinExistence type="predicted"/>
<dbReference type="NCBIfam" id="TIGR02147">
    <property type="entry name" value="Fsuc_second"/>
    <property type="match status" value="1"/>
</dbReference>
<evidence type="ECO:0000313" key="4">
    <source>
        <dbReference type="Proteomes" id="UP001302274"/>
    </source>
</evidence>
<feature type="region of interest" description="Disordered" evidence="1">
    <location>
        <begin position="1"/>
        <end position="21"/>
    </location>
</feature>
<evidence type="ECO:0000259" key="2">
    <source>
        <dbReference type="Pfam" id="PF14394"/>
    </source>
</evidence>
<organism evidence="3 4">
    <name type="scientific">Bacteriovorax antarcticus</name>
    <dbReference type="NCBI Taxonomy" id="3088717"/>
    <lineage>
        <taxon>Bacteria</taxon>
        <taxon>Pseudomonadati</taxon>
        <taxon>Bdellovibrionota</taxon>
        <taxon>Bacteriovoracia</taxon>
        <taxon>Bacteriovoracales</taxon>
        <taxon>Bacteriovoracaceae</taxon>
        <taxon>Bacteriovorax</taxon>
    </lineage>
</organism>
<dbReference type="RefSeq" id="WP_323575538.1">
    <property type="nucleotide sequence ID" value="NZ_JAYGJQ010000001.1"/>
</dbReference>